<dbReference type="STRING" id="68895.RR42_m3273"/>
<dbReference type="CDD" id="cd04301">
    <property type="entry name" value="NAT_SF"/>
    <property type="match status" value="1"/>
</dbReference>
<dbReference type="AlphaFoldDB" id="A0A0C4YJ09"/>
<name>A0A0C4YJ09_9BURK</name>
<organism evidence="4 5">
    <name type="scientific">Cupriavidus basilensis</name>
    <dbReference type="NCBI Taxonomy" id="68895"/>
    <lineage>
        <taxon>Bacteria</taxon>
        <taxon>Pseudomonadati</taxon>
        <taxon>Pseudomonadota</taxon>
        <taxon>Betaproteobacteria</taxon>
        <taxon>Burkholderiales</taxon>
        <taxon>Burkholderiaceae</taxon>
        <taxon>Cupriavidus</taxon>
    </lineage>
</organism>
<keyword evidence="1 4" id="KW-0808">Transferase</keyword>
<dbReference type="InterPro" id="IPR050832">
    <property type="entry name" value="Bact_Acetyltransf"/>
</dbReference>
<gene>
    <name evidence="4" type="ORF">RR42_m3273</name>
</gene>
<dbReference type="Proteomes" id="UP000031843">
    <property type="component" value="Chromosome main"/>
</dbReference>
<dbReference type="EMBL" id="CP010536">
    <property type="protein sequence ID" value="AJG20641.1"/>
    <property type="molecule type" value="Genomic_DNA"/>
</dbReference>
<dbReference type="PROSITE" id="PS51186">
    <property type="entry name" value="GNAT"/>
    <property type="match status" value="1"/>
</dbReference>
<feature type="domain" description="N-acetyltransferase" evidence="3">
    <location>
        <begin position="5"/>
        <end position="169"/>
    </location>
</feature>
<keyword evidence="2" id="KW-0012">Acyltransferase</keyword>
<dbReference type="PANTHER" id="PTHR43877">
    <property type="entry name" value="AMINOALKYLPHOSPHONATE N-ACETYLTRANSFERASE-RELATED-RELATED"/>
    <property type="match status" value="1"/>
</dbReference>
<evidence type="ECO:0000256" key="2">
    <source>
        <dbReference type="ARBA" id="ARBA00023315"/>
    </source>
</evidence>
<accession>A0A0C4YJ09</accession>
<dbReference type="Gene3D" id="3.40.630.30">
    <property type="match status" value="1"/>
</dbReference>
<reference evidence="4 5" key="1">
    <citation type="journal article" date="2015" name="Genome Announc.">
        <title>Complete Genome Sequence of Cupriavidus basilensis 4G11, Isolated from the Oak Ridge Field Research Center Site.</title>
        <authorList>
            <person name="Ray J."/>
            <person name="Waters R.J."/>
            <person name="Skerker J.M."/>
            <person name="Kuehl J.V."/>
            <person name="Price M.N."/>
            <person name="Huang J."/>
            <person name="Chakraborty R."/>
            <person name="Arkin A.P."/>
            <person name="Deutschbauer A."/>
        </authorList>
    </citation>
    <scope>NUCLEOTIDE SEQUENCE [LARGE SCALE GENOMIC DNA]</scope>
    <source>
        <strain evidence="4">4G11</strain>
    </source>
</reference>
<dbReference type="InterPro" id="IPR000182">
    <property type="entry name" value="GNAT_dom"/>
</dbReference>
<proteinExistence type="predicted"/>
<evidence type="ECO:0000256" key="1">
    <source>
        <dbReference type="ARBA" id="ARBA00022679"/>
    </source>
</evidence>
<dbReference type="SUPFAM" id="SSF55729">
    <property type="entry name" value="Acyl-CoA N-acyltransferases (Nat)"/>
    <property type="match status" value="1"/>
</dbReference>
<keyword evidence="5" id="KW-1185">Reference proteome</keyword>
<dbReference type="InterPro" id="IPR016181">
    <property type="entry name" value="Acyl_CoA_acyltransferase"/>
</dbReference>
<sequence>MTHSIELLPAGPHDAALIADLHAQSWRHAYSGLLPADYLEREAPAQRAQAWQARLVEGADGPVEVTLVRVDGTPAGFACLQPETEPQYGVYLDNLHVMPGWHGLGLGKRLFAHCAQRAAAGWPGQPLFLYVLDGNSQAREFYRRLDGVESEAFDDQFPGADLIVAVRRVSWPSVDALLRRLGAWPAPAAPASR</sequence>
<protein>
    <submittedName>
        <fullName evidence="4">GCN5-related N-acetyltransferase</fullName>
    </submittedName>
</protein>
<dbReference type="OrthoDB" id="5292888at2"/>
<dbReference type="GO" id="GO:0016747">
    <property type="term" value="F:acyltransferase activity, transferring groups other than amino-acyl groups"/>
    <property type="evidence" value="ECO:0007669"/>
    <property type="project" value="InterPro"/>
</dbReference>
<dbReference type="KEGG" id="cbw:RR42_m3273"/>
<evidence type="ECO:0000259" key="3">
    <source>
        <dbReference type="PROSITE" id="PS51186"/>
    </source>
</evidence>
<evidence type="ECO:0000313" key="4">
    <source>
        <dbReference type="EMBL" id="AJG20641.1"/>
    </source>
</evidence>
<dbReference type="Pfam" id="PF00583">
    <property type="entry name" value="Acetyltransf_1"/>
    <property type="match status" value="1"/>
</dbReference>
<evidence type="ECO:0000313" key="5">
    <source>
        <dbReference type="Proteomes" id="UP000031843"/>
    </source>
</evidence>
<dbReference type="RefSeq" id="WP_043352219.1">
    <property type="nucleotide sequence ID" value="NZ_CP010536.1"/>
</dbReference>